<organism evidence="2 3">
    <name type="scientific">Okeania hirsuta</name>
    <dbReference type="NCBI Taxonomy" id="1458930"/>
    <lineage>
        <taxon>Bacteria</taxon>
        <taxon>Bacillati</taxon>
        <taxon>Cyanobacteriota</taxon>
        <taxon>Cyanophyceae</taxon>
        <taxon>Oscillatoriophycideae</taxon>
        <taxon>Oscillatoriales</taxon>
        <taxon>Microcoleaceae</taxon>
        <taxon>Okeania</taxon>
    </lineage>
</organism>
<dbReference type="AlphaFoldDB" id="A0A3N6PJG2"/>
<evidence type="ECO:0000256" key="1">
    <source>
        <dbReference type="SAM" id="MobiDB-lite"/>
    </source>
</evidence>
<name>A0A3N6PJG2_9CYAN</name>
<comment type="caution">
    <text evidence="2">The sequence shown here is derived from an EMBL/GenBank/DDBJ whole genome shotgun (WGS) entry which is preliminary data.</text>
</comment>
<evidence type="ECO:0000313" key="2">
    <source>
        <dbReference type="EMBL" id="RQH57621.1"/>
    </source>
</evidence>
<protein>
    <submittedName>
        <fullName evidence="2">Uncharacterized protein</fullName>
    </submittedName>
</protein>
<reference evidence="2 3" key="1">
    <citation type="journal article" date="2018" name="ACS Chem. Biol.">
        <title>Ketoreductase domain dysfunction expands chemodiversity: malyngamide biosynthesis in the cyanobacterium Okeania hirsuta.</title>
        <authorList>
            <person name="Moss N.A."/>
            <person name="Leao T."/>
            <person name="Rankin M."/>
            <person name="McCullough T.M."/>
            <person name="Qu P."/>
            <person name="Korobeynikov A."/>
            <person name="Smith J.L."/>
            <person name="Gerwick L."/>
            <person name="Gerwick W.H."/>
        </authorList>
    </citation>
    <scope>NUCLEOTIDE SEQUENCE [LARGE SCALE GENOMIC DNA]</scope>
    <source>
        <strain evidence="2 3">PAB10Feb10-1</strain>
    </source>
</reference>
<dbReference type="Proteomes" id="UP000269154">
    <property type="component" value="Unassembled WGS sequence"/>
</dbReference>
<gene>
    <name evidence="2" type="ORF">D5R40_00380</name>
</gene>
<proteinExistence type="predicted"/>
<feature type="region of interest" description="Disordered" evidence="1">
    <location>
        <begin position="54"/>
        <end position="73"/>
    </location>
</feature>
<sequence length="73" mass="7836">MPFWGRIAVQIFQLFMLMHGAYFKLIVGQKNPKLTIVTPTSSLIPMSPLLGGGGARGGLSPTPTKRLLSANPN</sequence>
<evidence type="ECO:0000313" key="3">
    <source>
        <dbReference type="Proteomes" id="UP000269154"/>
    </source>
</evidence>
<accession>A0A3N6PJG2</accession>
<dbReference type="EMBL" id="RCBY01000001">
    <property type="protein sequence ID" value="RQH57621.1"/>
    <property type="molecule type" value="Genomic_DNA"/>
</dbReference>
<keyword evidence="3" id="KW-1185">Reference proteome</keyword>